<dbReference type="AlphaFoldDB" id="J7J327"/>
<evidence type="ECO:0000313" key="2">
    <source>
        <dbReference type="Proteomes" id="UP000005262"/>
    </source>
</evidence>
<evidence type="ECO:0000313" key="1">
    <source>
        <dbReference type="EMBL" id="AFQ45356.1"/>
    </source>
</evidence>
<sequence length="64" mass="7250">MSEIDELIILIEELRLNVIKTKEGRAYTDPAVVAASQELDNVLDRYQEMLMKKAEIGGPILSKF</sequence>
<proteinExistence type="predicted"/>
<name>J7J327_DESMD</name>
<keyword evidence="2" id="KW-1185">Reference proteome</keyword>
<dbReference type="Gene3D" id="4.10.280.10">
    <property type="entry name" value="Helix-loop-helix DNA-binding domain"/>
    <property type="match status" value="1"/>
</dbReference>
<dbReference type="STRING" id="768704.Desmer_3511"/>
<dbReference type="InterPro" id="IPR037208">
    <property type="entry name" value="Spo0E-like_sf"/>
</dbReference>
<dbReference type="OrthoDB" id="1799593at2"/>
<dbReference type="GO" id="GO:0043937">
    <property type="term" value="P:regulation of sporulation"/>
    <property type="evidence" value="ECO:0007669"/>
    <property type="project" value="InterPro"/>
</dbReference>
<dbReference type="Pfam" id="PF09388">
    <property type="entry name" value="SpoOE-like"/>
    <property type="match status" value="1"/>
</dbReference>
<dbReference type="InterPro" id="IPR018540">
    <property type="entry name" value="Spo0E-like"/>
</dbReference>
<organism evidence="1 2">
    <name type="scientific">Desulfosporosinus meridiei (strain ATCC BAA-275 / DSM 13257 / KCTC 12902 / NCIMB 13706 / S10)</name>
    <dbReference type="NCBI Taxonomy" id="768704"/>
    <lineage>
        <taxon>Bacteria</taxon>
        <taxon>Bacillati</taxon>
        <taxon>Bacillota</taxon>
        <taxon>Clostridia</taxon>
        <taxon>Eubacteriales</taxon>
        <taxon>Desulfitobacteriaceae</taxon>
        <taxon>Desulfosporosinus</taxon>
    </lineage>
</organism>
<gene>
    <name evidence="1" type="ordered locus">Desmer_3511</name>
</gene>
<dbReference type="KEGG" id="dmi:Desmer_3511"/>
<reference evidence="1 2" key="1">
    <citation type="journal article" date="2012" name="J. Bacteriol.">
        <title>Complete genome sequences of Desulfosporosinus orientis DSM765T, Desulfosporosinus youngiae DSM17734T, Desulfosporosinus meridiei DSM13257T, and Desulfosporosinus acidiphilus DSM22704T.</title>
        <authorList>
            <person name="Pester M."/>
            <person name="Brambilla E."/>
            <person name="Alazard D."/>
            <person name="Rattei T."/>
            <person name="Weinmaier T."/>
            <person name="Han J."/>
            <person name="Lucas S."/>
            <person name="Lapidus A."/>
            <person name="Cheng J.F."/>
            <person name="Goodwin L."/>
            <person name="Pitluck S."/>
            <person name="Peters L."/>
            <person name="Ovchinnikova G."/>
            <person name="Teshima H."/>
            <person name="Detter J.C."/>
            <person name="Han C.S."/>
            <person name="Tapia R."/>
            <person name="Land M.L."/>
            <person name="Hauser L."/>
            <person name="Kyrpides N.C."/>
            <person name="Ivanova N.N."/>
            <person name="Pagani I."/>
            <person name="Huntmann M."/>
            <person name="Wei C.L."/>
            <person name="Davenport K.W."/>
            <person name="Daligault H."/>
            <person name="Chain P.S."/>
            <person name="Chen A."/>
            <person name="Mavromatis K."/>
            <person name="Markowitz V."/>
            <person name="Szeto E."/>
            <person name="Mikhailova N."/>
            <person name="Pati A."/>
            <person name="Wagner M."/>
            <person name="Woyke T."/>
            <person name="Ollivier B."/>
            <person name="Klenk H.P."/>
            <person name="Spring S."/>
            <person name="Loy A."/>
        </authorList>
    </citation>
    <scope>NUCLEOTIDE SEQUENCE [LARGE SCALE GENOMIC DNA]</scope>
    <source>
        <strain evidence="2">ATCC BAA-275 / DSM 13257 / NCIMB 13706 / S10</strain>
    </source>
</reference>
<reference evidence="2" key="2">
    <citation type="submission" date="2012-08" db="EMBL/GenBank/DDBJ databases">
        <title>Finished genome of Desulfosporosinus meridiei DSM 13257.</title>
        <authorList>
            <person name="Huntemann M."/>
            <person name="Wei C.-L."/>
            <person name="Han J."/>
            <person name="Detter J.C."/>
            <person name="Han C."/>
            <person name="Davenport K."/>
            <person name="Daligault H."/>
            <person name="Erkkila T."/>
            <person name="Gu W."/>
            <person name="Munk A.C.C."/>
            <person name="Teshima H."/>
            <person name="Xu Y."/>
            <person name="Chain P."/>
            <person name="Tapia R."/>
            <person name="Chen A."/>
            <person name="Krypides N."/>
            <person name="Mavromatis K."/>
            <person name="Markowitz V."/>
            <person name="Szeto E."/>
            <person name="Ivanova N."/>
            <person name="Mikhailova N."/>
            <person name="Ovchinnikova G."/>
            <person name="Pagani I."/>
            <person name="Pati A."/>
            <person name="Goodwin L."/>
            <person name="Peters L."/>
            <person name="Pitluck S."/>
            <person name="Woyke T."/>
            <person name="Pester M."/>
            <person name="Spring S."/>
            <person name="Ollivier B."/>
            <person name="Rattei T."/>
            <person name="Klenk H.-P."/>
            <person name="Wagner M."/>
            <person name="Loy A."/>
        </authorList>
    </citation>
    <scope>NUCLEOTIDE SEQUENCE [LARGE SCALE GENOMIC DNA]</scope>
    <source>
        <strain evidence="2">ATCC BAA-275 / DSM 13257 / NCIMB 13706 / S10</strain>
    </source>
</reference>
<dbReference type="HOGENOM" id="CLU_189149_3_0_9"/>
<dbReference type="GO" id="GO:0046983">
    <property type="term" value="F:protein dimerization activity"/>
    <property type="evidence" value="ECO:0007669"/>
    <property type="project" value="InterPro"/>
</dbReference>
<dbReference type="Proteomes" id="UP000005262">
    <property type="component" value="Chromosome"/>
</dbReference>
<accession>J7J327</accession>
<dbReference type="RefSeq" id="WP_014904265.1">
    <property type="nucleotide sequence ID" value="NC_018515.1"/>
</dbReference>
<dbReference type="SUPFAM" id="SSF140500">
    <property type="entry name" value="BAS1536-like"/>
    <property type="match status" value="1"/>
</dbReference>
<dbReference type="InterPro" id="IPR036638">
    <property type="entry name" value="HLH_DNA-bd_sf"/>
</dbReference>
<dbReference type="EMBL" id="CP003629">
    <property type="protein sequence ID" value="AFQ45356.1"/>
    <property type="molecule type" value="Genomic_DNA"/>
</dbReference>
<protein>
    <submittedName>
        <fullName evidence="1">Spo0E like sporulation regulatory protein</fullName>
    </submittedName>
</protein>